<evidence type="ECO:0000256" key="1">
    <source>
        <dbReference type="ARBA" id="ARBA00006336"/>
    </source>
</evidence>
<reference evidence="4" key="1">
    <citation type="submission" date="2021-03" db="EMBL/GenBank/DDBJ databases">
        <authorList>
            <person name="Tagirdzhanova G."/>
        </authorList>
    </citation>
    <scope>NUCLEOTIDE SEQUENCE</scope>
</reference>
<evidence type="ECO:0000313" key="5">
    <source>
        <dbReference type="Proteomes" id="UP000664169"/>
    </source>
</evidence>
<gene>
    <name evidence="4" type="ORF">GOMPHAMPRED_006090</name>
</gene>
<dbReference type="Pfam" id="PF00857">
    <property type="entry name" value="Isochorismatase"/>
    <property type="match status" value="1"/>
</dbReference>
<comment type="similarity">
    <text evidence="1">Belongs to the isochorismatase family.</text>
</comment>
<name>A0A8H3I5K0_9LECA</name>
<proteinExistence type="inferred from homology"/>
<protein>
    <recommendedName>
        <fullName evidence="3">Isochorismatase-like domain-containing protein</fullName>
    </recommendedName>
</protein>
<dbReference type="Gene3D" id="3.40.50.850">
    <property type="entry name" value="Isochorismatase-like"/>
    <property type="match status" value="1"/>
</dbReference>
<dbReference type="GO" id="GO:0016787">
    <property type="term" value="F:hydrolase activity"/>
    <property type="evidence" value="ECO:0007669"/>
    <property type="project" value="UniProtKB-KW"/>
</dbReference>
<keyword evidence="2" id="KW-0378">Hydrolase</keyword>
<dbReference type="InterPro" id="IPR036380">
    <property type="entry name" value="Isochorismatase-like_sf"/>
</dbReference>
<evidence type="ECO:0000256" key="2">
    <source>
        <dbReference type="ARBA" id="ARBA00022801"/>
    </source>
</evidence>
<evidence type="ECO:0000259" key="3">
    <source>
        <dbReference type="Pfam" id="PF00857"/>
    </source>
</evidence>
<sequence length="195" mass="21890">MDQTKKRAMAERPTALLLINVQQGFDDPKFGPDRSNAHFKDNTSKILKHFRDQGDALIVHVQHNSIHPESPFYPSKSGVEFYEFSRPLPGEPVIKKDVNSAFIGTDLERILRERDIRVLYCVGLTIDQCVSTTVRMASNMRVCDRGDDKGEVILIGDATTGYGYDGIDAETVHRVHEATLAHEFCTVIQTADLVE</sequence>
<dbReference type="OrthoDB" id="245563at2759"/>
<feature type="domain" description="Isochorismatase-like" evidence="3">
    <location>
        <begin position="14"/>
        <end position="191"/>
    </location>
</feature>
<evidence type="ECO:0000313" key="4">
    <source>
        <dbReference type="EMBL" id="CAF9908170.1"/>
    </source>
</evidence>
<dbReference type="InterPro" id="IPR000868">
    <property type="entry name" value="Isochorismatase-like_dom"/>
</dbReference>
<keyword evidence="5" id="KW-1185">Reference proteome</keyword>
<dbReference type="AlphaFoldDB" id="A0A8H3I5K0"/>
<organism evidence="4 5">
    <name type="scientific">Gomphillus americanus</name>
    <dbReference type="NCBI Taxonomy" id="1940652"/>
    <lineage>
        <taxon>Eukaryota</taxon>
        <taxon>Fungi</taxon>
        <taxon>Dikarya</taxon>
        <taxon>Ascomycota</taxon>
        <taxon>Pezizomycotina</taxon>
        <taxon>Lecanoromycetes</taxon>
        <taxon>OSLEUM clade</taxon>
        <taxon>Ostropomycetidae</taxon>
        <taxon>Ostropales</taxon>
        <taxon>Graphidaceae</taxon>
        <taxon>Gomphilloideae</taxon>
        <taxon>Gomphillus</taxon>
    </lineage>
</organism>
<dbReference type="PANTHER" id="PTHR43540">
    <property type="entry name" value="PEROXYUREIDOACRYLATE/UREIDOACRYLATE AMIDOHYDROLASE-RELATED"/>
    <property type="match status" value="1"/>
</dbReference>
<comment type="caution">
    <text evidence="4">The sequence shown here is derived from an EMBL/GenBank/DDBJ whole genome shotgun (WGS) entry which is preliminary data.</text>
</comment>
<accession>A0A8H3I5K0</accession>
<dbReference type="InterPro" id="IPR050272">
    <property type="entry name" value="Isochorismatase-like_hydrls"/>
</dbReference>
<dbReference type="Proteomes" id="UP000664169">
    <property type="component" value="Unassembled WGS sequence"/>
</dbReference>
<dbReference type="SUPFAM" id="SSF52499">
    <property type="entry name" value="Isochorismatase-like hydrolases"/>
    <property type="match status" value="1"/>
</dbReference>
<dbReference type="EMBL" id="CAJPDQ010000004">
    <property type="protein sequence ID" value="CAF9908170.1"/>
    <property type="molecule type" value="Genomic_DNA"/>
</dbReference>
<dbReference type="PANTHER" id="PTHR43540:SF1">
    <property type="entry name" value="ISOCHORISMATASE HYDROLASE"/>
    <property type="match status" value="1"/>
</dbReference>